<evidence type="ECO:0000256" key="1">
    <source>
        <dbReference type="SAM" id="Phobius"/>
    </source>
</evidence>
<proteinExistence type="predicted"/>
<protein>
    <submittedName>
        <fullName evidence="2">(northern house mosquito) hypothetical protein</fullName>
    </submittedName>
</protein>
<dbReference type="EMBL" id="HBUE01042910">
    <property type="protein sequence ID" value="CAG6461475.1"/>
    <property type="molecule type" value="Transcribed_RNA"/>
</dbReference>
<accession>A0A8D8F8G1</accession>
<organism evidence="2">
    <name type="scientific">Culex pipiens</name>
    <name type="common">House mosquito</name>
    <dbReference type="NCBI Taxonomy" id="7175"/>
    <lineage>
        <taxon>Eukaryota</taxon>
        <taxon>Metazoa</taxon>
        <taxon>Ecdysozoa</taxon>
        <taxon>Arthropoda</taxon>
        <taxon>Hexapoda</taxon>
        <taxon>Insecta</taxon>
        <taxon>Pterygota</taxon>
        <taxon>Neoptera</taxon>
        <taxon>Endopterygota</taxon>
        <taxon>Diptera</taxon>
        <taxon>Nematocera</taxon>
        <taxon>Culicoidea</taxon>
        <taxon>Culicidae</taxon>
        <taxon>Culicinae</taxon>
        <taxon>Culicini</taxon>
        <taxon>Culex</taxon>
        <taxon>Culex</taxon>
    </lineage>
</organism>
<keyword evidence="1" id="KW-0812">Transmembrane</keyword>
<reference evidence="2" key="1">
    <citation type="submission" date="2021-05" db="EMBL/GenBank/DDBJ databases">
        <authorList>
            <person name="Alioto T."/>
            <person name="Alioto T."/>
            <person name="Gomez Garrido J."/>
        </authorList>
    </citation>
    <scope>NUCLEOTIDE SEQUENCE</scope>
</reference>
<dbReference type="AlphaFoldDB" id="A0A8D8F8G1"/>
<sequence>MLWISAADSFRVSIENFSTSRYDGILIPGPKTNFAVFFRTLFAIFTLPGKIPLLATQKNAYETIAAEDYCSKPDLFSRASMEIRLVRTSSRPRLKIIRQMVTVWLLTMLNIKLKIIPGIVTFTVLATVLLCSNNGCVE</sequence>
<name>A0A8D8F8G1_CULPI</name>
<feature type="transmembrane region" description="Helical" evidence="1">
    <location>
        <begin position="101"/>
        <end position="130"/>
    </location>
</feature>
<keyword evidence="1" id="KW-0472">Membrane</keyword>
<evidence type="ECO:0000313" key="2">
    <source>
        <dbReference type="EMBL" id="CAG6461475.1"/>
    </source>
</evidence>
<keyword evidence="1" id="KW-1133">Transmembrane helix</keyword>